<evidence type="ECO:0000313" key="5">
    <source>
        <dbReference type="Proteomes" id="UP000826725"/>
    </source>
</evidence>
<evidence type="ECO:0000256" key="2">
    <source>
        <dbReference type="ARBA" id="ARBA00022898"/>
    </source>
</evidence>
<name>A0A8D5JH26_9BACT</name>
<dbReference type="PANTHER" id="PTHR13693:SF100">
    <property type="entry name" value="8-AMINO-7-OXONONANOATE SYNTHASE"/>
    <property type="match status" value="1"/>
</dbReference>
<dbReference type="InterPro" id="IPR050087">
    <property type="entry name" value="AON_synthase_class-II"/>
</dbReference>
<dbReference type="InterPro" id="IPR004839">
    <property type="entry name" value="Aminotransferase_I/II_large"/>
</dbReference>
<dbReference type="GO" id="GO:0008710">
    <property type="term" value="F:8-amino-7-oxononanoate synthase activity"/>
    <property type="evidence" value="ECO:0007669"/>
    <property type="project" value="TreeGrafter"/>
</dbReference>
<dbReference type="GO" id="GO:0009102">
    <property type="term" value="P:biotin biosynthetic process"/>
    <property type="evidence" value="ECO:0007669"/>
    <property type="project" value="TreeGrafter"/>
</dbReference>
<dbReference type="Pfam" id="PF00155">
    <property type="entry name" value="Aminotran_1_2"/>
    <property type="match status" value="1"/>
</dbReference>
<evidence type="ECO:0000256" key="1">
    <source>
        <dbReference type="ARBA" id="ARBA00022679"/>
    </source>
</evidence>
<dbReference type="KEGG" id="dbk:DGMP_16420"/>
<reference evidence="4" key="1">
    <citation type="submission" date="2020-09" db="EMBL/GenBank/DDBJ databases">
        <title>Desulfogranum mesoprofundum gen. nov., sp. nov., a novel mesophilic, sulfate-reducing chemolithoautotroph isolated from a deep-sea hydrothermal vent chimney in the Suiyo Seamount.</title>
        <authorList>
            <person name="Hashimoto Y."/>
            <person name="Nakagawa S."/>
        </authorList>
    </citation>
    <scope>NUCLEOTIDE SEQUENCE</scope>
    <source>
        <strain evidence="4">KT2</strain>
    </source>
</reference>
<dbReference type="Proteomes" id="UP000826725">
    <property type="component" value="Chromosome"/>
</dbReference>
<proteinExistence type="predicted"/>
<evidence type="ECO:0000313" key="4">
    <source>
        <dbReference type="EMBL" id="BCL60949.1"/>
    </source>
</evidence>
<keyword evidence="1" id="KW-0808">Transferase</keyword>
<accession>A0A8D5JH26</accession>
<dbReference type="GO" id="GO:0030170">
    <property type="term" value="F:pyridoxal phosphate binding"/>
    <property type="evidence" value="ECO:0007669"/>
    <property type="project" value="InterPro"/>
</dbReference>
<sequence>MESGDRYSLDYFALGSTSSRLLTGDSEVARKLEKRLREVYGRSGCLLFNSGYHANIGILPALLGRKDLILSDKLNHASIMDGMRLCQATYKRYRHRDYDHLVSLLKKLRKRFEKVIIVSESVFSMDGDVVDIGKLVAVKEEFDCTLYLDEAHAIGLYGEKGLGMAEEQGCLRGVDYLVGTFGKAPASMGAFVICAEEISRYLVNHSRSFIFTTGLPPIIHNWNLFVLEEILLCEKKRRHLQSLSGKLRSELVKNGLVTDGSTNIVPVMIGEDKLAVTLAEMMRDKKYLVFPVRPPAVPEGTARFRLSLTAGMNWDDIKAFPEQLAEAMNRSRS</sequence>
<dbReference type="RefSeq" id="WP_228857027.1">
    <property type="nucleotide sequence ID" value="NZ_AP024086.1"/>
</dbReference>
<dbReference type="AlphaFoldDB" id="A0A8D5JH26"/>
<dbReference type="EMBL" id="AP024086">
    <property type="protein sequence ID" value="BCL60949.1"/>
    <property type="molecule type" value="Genomic_DNA"/>
</dbReference>
<feature type="domain" description="Aminotransferase class I/classII large" evidence="3">
    <location>
        <begin position="15"/>
        <end position="319"/>
    </location>
</feature>
<keyword evidence="2" id="KW-0663">Pyridoxal phosphate</keyword>
<protein>
    <submittedName>
        <fullName evidence="4">8-amino-7-oxononanoate synthase</fullName>
    </submittedName>
</protein>
<keyword evidence="5" id="KW-1185">Reference proteome</keyword>
<evidence type="ECO:0000259" key="3">
    <source>
        <dbReference type="Pfam" id="PF00155"/>
    </source>
</evidence>
<organism evidence="4 5">
    <name type="scientific">Desulfomarina profundi</name>
    <dbReference type="NCBI Taxonomy" id="2772557"/>
    <lineage>
        <taxon>Bacteria</taxon>
        <taxon>Pseudomonadati</taxon>
        <taxon>Thermodesulfobacteriota</taxon>
        <taxon>Desulfobulbia</taxon>
        <taxon>Desulfobulbales</taxon>
        <taxon>Desulfobulbaceae</taxon>
        <taxon>Desulfomarina</taxon>
    </lineage>
</organism>
<dbReference type="PANTHER" id="PTHR13693">
    <property type="entry name" value="CLASS II AMINOTRANSFERASE/8-AMINO-7-OXONONANOATE SYNTHASE"/>
    <property type="match status" value="1"/>
</dbReference>
<gene>
    <name evidence="4" type="primary">bioF</name>
    <name evidence="4" type="ORF">DGMP_16420</name>
</gene>